<name>A0ABT6NMR1_9BACT</name>
<dbReference type="Proteomes" id="UP001160301">
    <property type="component" value="Unassembled WGS sequence"/>
</dbReference>
<accession>A0ABT6NMR1</accession>
<comment type="caution">
    <text evidence="1">The sequence shown here is derived from an EMBL/GenBank/DDBJ whole genome shotgun (WGS) entry which is preliminary data.</text>
</comment>
<proteinExistence type="predicted"/>
<dbReference type="EMBL" id="JARZHI010000005">
    <property type="protein sequence ID" value="MDI1429615.1"/>
    <property type="molecule type" value="Genomic_DNA"/>
</dbReference>
<organism evidence="1 2">
    <name type="scientific">Polyangium sorediatum</name>
    <dbReference type="NCBI Taxonomy" id="889274"/>
    <lineage>
        <taxon>Bacteria</taxon>
        <taxon>Pseudomonadati</taxon>
        <taxon>Myxococcota</taxon>
        <taxon>Polyangia</taxon>
        <taxon>Polyangiales</taxon>
        <taxon>Polyangiaceae</taxon>
        <taxon>Polyangium</taxon>
    </lineage>
</organism>
<protein>
    <submittedName>
        <fullName evidence="1">Uncharacterized protein</fullName>
    </submittedName>
</protein>
<keyword evidence="2" id="KW-1185">Reference proteome</keyword>
<evidence type="ECO:0000313" key="2">
    <source>
        <dbReference type="Proteomes" id="UP001160301"/>
    </source>
</evidence>
<evidence type="ECO:0000313" key="1">
    <source>
        <dbReference type="EMBL" id="MDI1429615.1"/>
    </source>
</evidence>
<reference evidence="1 2" key="1">
    <citation type="submission" date="2023-04" db="EMBL/GenBank/DDBJ databases">
        <title>The genome sequence of Polyangium sorediatum DSM14670.</title>
        <authorList>
            <person name="Zhang X."/>
        </authorList>
    </citation>
    <scope>NUCLEOTIDE SEQUENCE [LARGE SCALE GENOMIC DNA]</scope>
    <source>
        <strain evidence="1 2">DSM 14670</strain>
    </source>
</reference>
<dbReference type="RefSeq" id="WP_136970925.1">
    <property type="nucleotide sequence ID" value="NZ_JARZHI010000005.1"/>
</dbReference>
<gene>
    <name evidence="1" type="ORF">QHF89_08915</name>
</gene>
<sequence length="93" mass="10172">MKLHVNFVHTPDGTSKAEKELVIALAGTRADYDLANAYLERYREAQRRGIVPTPADVSVDVIAVLRRAEAYVGEEAPGFTVALSWEPESSDLG</sequence>